<feature type="repeat" description="Solcar" evidence="9">
    <location>
        <begin position="105"/>
        <end position="191"/>
    </location>
</feature>
<keyword evidence="6 11" id="KW-1133">Transmembrane helix</keyword>
<keyword evidence="2 10" id="KW-0813">Transport</keyword>
<evidence type="ECO:0000256" key="2">
    <source>
        <dbReference type="ARBA" id="ARBA00022448"/>
    </source>
</evidence>
<evidence type="ECO:0000256" key="8">
    <source>
        <dbReference type="ARBA" id="ARBA00023136"/>
    </source>
</evidence>
<evidence type="ECO:0000313" key="13">
    <source>
        <dbReference type="Proteomes" id="UP000238350"/>
    </source>
</evidence>
<organism evidence="12 13">
    <name type="scientific">Wickerhamiella sorbophila</name>
    <dbReference type="NCBI Taxonomy" id="45607"/>
    <lineage>
        <taxon>Eukaryota</taxon>
        <taxon>Fungi</taxon>
        <taxon>Dikarya</taxon>
        <taxon>Ascomycota</taxon>
        <taxon>Saccharomycotina</taxon>
        <taxon>Dipodascomycetes</taxon>
        <taxon>Dipodascales</taxon>
        <taxon>Trichomonascaceae</taxon>
        <taxon>Wickerhamiella</taxon>
    </lineage>
</organism>
<dbReference type="Proteomes" id="UP000238350">
    <property type="component" value="Unassembled WGS sequence"/>
</dbReference>
<dbReference type="AlphaFoldDB" id="A0A2T0FJH7"/>
<dbReference type="GO" id="GO:0005743">
    <property type="term" value="C:mitochondrial inner membrane"/>
    <property type="evidence" value="ECO:0007669"/>
    <property type="project" value="UniProtKB-SubCell"/>
</dbReference>
<keyword evidence="3 9" id="KW-0812">Transmembrane</keyword>
<dbReference type="SUPFAM" id="SSF103506">
    <property type="entry name" value="Mitochondrial carrier"/>
    <property type="match status" value="1"/>
</dbReference>
<evidence type="ECO:0000256" key="10">
    <source>
        <dbReference type="RuleBase" id="RU000488"/>
    </source>
</evidence>
<evidence type="ECO:0000256" key="6">
    <source>
        <dbReference type="ARBA" id="ARBA00022989"/>
    </source>
</evidence>
<dbReference type="InterPro" id="IPR002067">
    <property type="entry name" value="MCP"/>
</dbReference>
<comment type="subcellular location">
    <subcellularLocation>
        <location evidence="1">Mitochondrion inner membrane</location>
        <topology evidence="1">Multi-pass membrane protein</topology>
    </subcellularLocation>
</comment>
<gene>
    <name evidence="12" type="ORF">B9G98_02774</name>
</gene>
<comment type="similarity">
    <text evidence="10">Belongs to the mitochondrial carrier (TC 2.A.29) family.</text>
</comment>
<feature type="repeat" description="Solcar" evidence="9">
    <location>
        <begin position="194"/>
        <end position="274"/>
    </location>
</feature>
<dbReference type="Pfam" id="PF00153">
    <property type="entry name" value="Mito_carr"/>
    <property type="match status" value="3"/>
</dbReference>
<evidence type="ECO:0000256" key="7">
    <source>
        <dbReference type="ARBA" id="ARBA00023128"/>
    </source>
</evidence>
<keyword evidence="7" id="KW-0496">Mitochondrion</keyword>
<dbReference type="InterPro" id="IPR023395">
    <property type="entry name" value="MCP_dom_sf"/>
</dbReference>
<keyword evidence="13" id="KW-1185">Reference proteome</keyword>
<name>A0A2T0FJH7_9ASCO</name>
<evidence type="ECO:0000256" key="3">
    <source>
        <dbReference type="ARBA" id="ARBA00022692"/>
    </source>
</evidence>
<dbReference type="OrthoDB" id="18574at2759"/>
<evidence type="ECO:0000256" key="1">
    <source>
        <dbReference type="ARBA" id="ARBA00004448"/>
    </source>
</evidence>
<protein>
    <submittedName>
        <fullName evidence="12">Mitochondrial thiamine pyrophosphate carrier 1</fullName>
    </submittedName>
</protein>
<dbReference type="PROSITE" id="PS50920">
    <property type="entry name" value="SOLCAR"/>
    <property type="match status" value="3"/>
</dbReference>
<accession>A0A2T0FJH7</accession>
<feature type="repeat" description="Solcar" evidence="9">
    <location>
        <begin position="10"/>
        <end position="95"/>
    </location>
</feature>
<dbReference type="GeneID" id="36516522"/>
<dbReference type="Gene3D" id="1.50.40.10">
    <property type="entry name" value="Mitochondrial carrier domain"/>
    <property type="match status" value="1"/>
</dbReference>
<keyword evidence="5" id="KW-0999">Mitochondrion inner membrane</keyword>
<evidence type="ECO:0000256" key="9">
    <source>
        <dbReference type="PROSITE-ProRule" id="PRU00282"/>
    </source>
</evidence>
<feature type="transmembrane region" description="Helical" evidence="11">
    <location>
        <begin position="163"/>
        <end position="183"/>
    </location>
</feature>
<comment type="caution">
    <text evidence="12">The sequence shown here is derived from an EMBL/GenBank/DDBJ whole genome shotgun (WGS) entry which is preliminary data.</text>
</comment>
<keyword evidence="8 9" id="KW-0472">Membrane</keyword>
<evidence type="ECO:0000256" key="11">
    <source>
        <dbReference type="SAM" id="Phobius"/>
    </source>
</evidence>
<dbReference type="RefSeq" id="XP_024665099.1">
    <property type="nucleotide sequence ID" value="XM_024809331.1"/>
</dbReference>
<proteinExistence type="inferred from homology"/>
<dbReference type="PRINTS" id="PR00926">
    <property type="entry name" value="MITOCARRIER"/>
</dbReference>
<dbReference type="STRING" id="45607.A0A2T0FJH7"/>
<evidence type="ECO:0000256" key="5">
    <source>
        <dbReference type="ARBA" id="ARBA00022792"/>
    </source>
</evidence>
<dbReference type="PANTHER" id="PTHR24089">
    <property type="entry name" value="SOLUTE CARRIER FAMILY 25"/>
    <property type="match status" value="1"/>
</dbReference>
<dbReference type="GO" id="GO:0055085">
    <property type="term" value="P:transmembrane transport"/>
    <property type="evidence" value="ECO:0007669"/>
    <property type="project" value="InterPro"/>
</dbReference>
<dbReference type="InterPro" id="IPR018108">
    <property type="entry name" value="MCP_transmembrane"/>
</dbReference>
<evidence type="ECO:0000256" key="4">
    <source>
        <dbReference type="ARBA" id="ARBA00022737"/>
    </source>
</evidence>
<feature type="transmembrane region" description="Helical" evidence="11">
    <location>
        <begin position="195"/>
        <end position="214"/>
    </location>
</feature>
<reference evidence="12 13" key="1">
    <citation type="submission" date="2017-04" db="EMBL/GenBank/DDBJ databases">
        <title>Genome sequencing of [Candida] sorbophila.</title>
        <authorList>
            <person name="Ahn J.O."/>
        </authorList>
    </citation>
    <scope>NUCLEOTIDE SEQUENCE [LARGE SCALE GENOMIC DNA]</scope>
    <source>
        <strain evidence="12 13">DS02</strain>
    </source>
</reference>
<evidence type="ECO:0000313" key="12">
    <source>
        <dbReference type="EMBL" id="PRT55154.1"/>
    </source>
</evidence>
<keyword evidence="4" id="KW-0677">Repeat</keyword>
<dbReference type="EMBL" id="NDIQ01000021">
    <property type="protein sequence ID" value="PRT55154.1"/>
    <property type="molecule type" value="Genomic_DNA"/>
</dbReference>
<sequence length="274" mass="29695">MNHLSSHTDITATEAVLGGGTAGMLSRMVIAPLDLVKIRIQLANTYTQPKIWSTVYNIAKNEGIRAFWKGNLPAEILYITFGSVQFASIRSFNIVLTQLSNGRLNESAQQFIAGGLAGAISTLVTYPFDVLRTRGAANRDPLGRGTFMQNVATVYKSSGLRGFYHGATAAIVPIFPNMGLFFASYSVFRSKMPSWAPQILSAASLAGAFSKAVVYPLDTIRKRVQVHGRSAVSHKSLAGYGVRYSHNFITCGKEIVIQEGVRGLYKGLTIAIVK</sequence>